<dbReference type="SUPFAM" id="SSF54593">
    <property type="entry name" value="Glyoxalase/Bleomycin resistance protein/Dihydroxybiphenyl dioxygenase"/>
    <property type="match status" value="1"/>
</dbReference>
<dbReference type="InterPro" id="IPR004360">
    <property type="entry name" value="Glyas_Fos-R_dOase_dom"/>
</dbReference>
<gene>
    <name evidence="2" type="ORF">NZD86_10575</name>
</gene>
<evidence type="ECO:0000259" key="1">
    <source>
        <dbReference type="PROSITE" id="PS51819"/>
    </source>
</evidence>
<dbReference type="Proteomes" id="UP001164803">
    <property type="component" value="Chromosome"/>
</dbReference>
<reference evidence="2" key="1">
    <citation type="submission" date="2022-08" db="EMBL/GenBank/DDBJ databases">
        <title>Alicyclobacillus dauci DSM2870, complete genome.</title>
        <authorList>
            <person name="Wang Q."/>
            <person name="Cai R."/>
            <person name="Wang Z."/>
        </authorList>
    </citation>
    <scope>NUCLEOTIDE SEQUENCE</scope>
    <source>
        <strain evidence="2">DSM 28700</strain>
    </source>
</reference>
<evidence type="ECO:0000313" key="2">
    <source>
        <dbReference type="EMBL" id="WAH38881.1"/>
    </source>
</evidence>
<dbReference type="PROSITE" id="PS51819">
    <property type="entry name" value="VOC"/>
    <property type="match status" value="1"/>
</dbReference>
<dbReference type="RefSeq" id="WP_268046485.1">
    <property type="nucleotide sequence ID" value="NZ_CP104064.1"/>
</dbReference>
<dbReference type="PANTHER" id="PTHR36437">
    <property type="entry name" value="GLYOXALASE/BLEOMYCIN RESISTANCE PROTEIN/DIOXYGENASE"/>
    <property type="match status" value="1"/>
</dbReference>
<evidence type="ECO:0000313" key="3">
    <source>
        <dbReference type="Proteomes" id="UP001164803"/>
    </source>
</evidence>
<protein>
    <submittedName>
        <fullName evidence="2">VOC family protein</fullName>
    </submittedName>
</protein>
<dbReference type="InterPro" id="IPR037523">
    <property type="entry name" value="VOC_core"/>
</dbReference>
<name>A0ABY6Z7M0_9BACL</name>
<accession>A0ABY6Z7M0</accession>
<dbReference type="EMBL" id="CP104064">
    <property type="protein sequence ID" value="WAH38881.1"/>
    <property type="molecule type" value="Genomic_DNA"/>
</dbReference>
<feature type="domain" description="VOC" evidence="1">
    <location>
        <begin position="4"/>
        <end position="120"/>
    </location>
</feature>
<dbReference type="InterPro" id="IPR029068">
    <property type="entry name" value="Glyas_Bleomycin-R_OHBP_Dase"/>
</dbReference>
<proteinExistence type="predicted"/>
<dbReference type="Gene3D" id="3.10.180.10">
    <property type="entry name" value="2,3-Dihydroxybiphenyl 1,2-Dioxygenase, domain 1"/>
    <property type="match status" value="1"/>
</dbReference>
<organism evidence="2 3">
    <name type="scientific">Alicyclobacillus dauci</name>
    <dbReference type="NCBI Taxonomy" id="1475485"/>
    <lineage>
        <taxon>Bacteria</taxon>
        <taxon>Bacillati</taxon>
        <taxon>Bacillota</taxon>
        <taxon>Bacilli</taxon>
        <taxon>Bacillales</taxon>
        <taxon>Alicyclobacillaceae</taxon>
        <taxon>Alicyclobacillus</taxon>
    </lineage>
</organism>
<sequence length="121" mass="13773">MFNKIATVTVYVDDQEASEKFWVEKIGFEVQKKIPMGPNAHWIELSPPGAVSCITLYPKSMMEGWNQIKVGVVFQTNDIQNTYSELRAKGVNIDEPKELGFGIFTSFRDIDGNEFGLREHK</sequence>
<keyword evidence="3" id="KW-1185">Reference proteome</keyword>
<dbReference type="Pfam" id="PF00903">
    <property type="entry name" value="Glyoxalase"/>
    <property type="match status" value="1"/>
</dbReference>
<dbReference type="PANTHER" id="PTHR36437:SF2">
    <property type="entry name" value="GLYOXALASE_BLEOMYCIN RESISTANCE PROTEIN_DIOXYGENASE"/>
    <property type="match status" value="1"/>
</dbReference>